<dbReference type="Proteomes" id="UP000838412">
    <property type="component" value="Chromosome 8"/>
</dbReference>
<dbReference type="AlphaFoldDB" id="A0A8K0EXS3"/>
<evidence type="ECO:0000313" key="2">
    <source>
        <dbReference type="Proteomes" id="UP000838412"/>
    </source>
</evidence>
<proteinExistence type="predicted"/>
<evidence type="ECO:0000313" key="1">
    <source>
        <dbReference type="EMBL" id="CAH1272845.1"/>
    </source>
</evidence>
<keyword evidence="2" id="KW-1185">Reference proteome</keyword>
<organism evidence="1 2">
    <name type="scientific">Branchiostoma lanceolatum</name>
    <name type="common">Common lancelet</name>
    <name type="synonym">Amphioxus lanceolatum</name>
    <dbReference type="NCBI Taxonomy" id="7740"/>
    <lineage>
        <taxon>Eukaryota</taxon>
        <taxon>Metazoa</taxon>
        <taxon>Chordata</taxon>
        <taxon>Cephalochordata</taxon>
        <taxon>Leptocardii</taxon>
        <taxon>Amphioxiformes</taxon>
        <taxon>Branchiostomatidae</taxon>
        <taxon>Branchiostoma</taxon>
    </lineage>
</organism>
<name>A0A8K0EXS3_BRALA</name>
<sequence>MLIAAVLTASARSDAHSCSSDSSCKDSCSCFLQYQLGLPGELLTNCSTYSRCQGWCAVKITAVLYHWKHCCIRSLG</sequence>
<accession>A0A8K0EXS3</accession>
<gene>
    <name evidence="1" type="primary">Hypp4964</name>
    <name evidence="1" type="ORF">BLAG_LOCUS24379</name>
</gene>
<protein>
    <submittedName>
        <fullName evidence="1">Hypp4964 protein</fullName>
    </submittedName>
</protein>
<reference evidence="1" key="1">
    <citation type="submission" date="2022-01" db="EMBL/GenBank/DDBJ databases">
        <authorList>
            <person name="Braso-Vives M."/>
        </authorList>
    </citation>
    <scope>NUCLEOTIDE SEQUENCE</scope>
</reference>
<dbReference type="EMBL" id="OV696693">
    <property type="protein sequence ID" value="CAH1272845.1"/>
    <property type="molecule type" value="Genomic_DNA"/>
</dbReference>